<dbReference type="InterPro" id="IPR040457">
    <property type="entry name" value="GCP_C"/>
</dbReference>
<accession>A0A2P6PUJ5</accession>
<dbReference type="STRING" id="74649.A0A2P6PUJ5"/>
<dbReference type="Gramene" id="PRQ25595">
    <property type="protein sequence ID" value="PRQ25595"/>
    <property type="gene ID" value="RchiOBHm_Chr6g0285361"/>
</dbReference>
<organism evidence="2 3">
    <name type="scientific">Rosa chinensis</name>
    <name type="common">China rose</name>
    <dbReference type="NCBI Taxonomy" id="74649"/>
    <lineage>
        <taxon>Eukaryota</taxon>
        <taxon>Viridiplantae</taxon>
        <taxon>Streptophyta</taxon>
        <taxon>Embryophyta</taxon>
        <taxon>Tracheophyta</taxon>
        <taxon>Spermatophyta</taxon>
        <taxon>Magnoliopsida</taxon>
        <taxon>eudicotyledons</taxon>
        <taxon>Gunneridae</taxon>
        <taxon>Pentapetalae</taxon>
        <taxon>rosids</taxon>
        <taxon>fabids</taxon>
        <taxon>Rosales</taxon>
        <taxon>Rosaceae</taxon>
        <taxon>Rosoideae</taxon>
        <taxon>Rosoideae incertae sedis</taxon>
        <taxon>Rosa</taxon>
    </lineage>
</organism>
<dbReference type="AlphaFoldDB" id="A0A2P6PUJ5"/>
<reference evidence="2 3" key="1">
    <citation type="journal article" date="2018" name="Nat. Genet.">
        <title>The Rosa genome provides new insights in the design of modern roses.</title>
        <authorList>
            <person name="Bendahmane M."/>
        </authorList>
    </citation>
    <scope>NUCLEOTIDE SEQUENCE [LARGE SCALE GENOMIC DNA]</scope>
    <source>
        <strain evidence="3">cv. Old Blush</strain>
    </source>
</reference>
<protein>
    <recommendedName>
        <fullName evidence="1">Gamma tubulin complex component C-terminal domain-containing protein</fullName>
    </recommendedName>
</protein>
<dbReference type="GO" id="GO:0043015">
    <property type="term" value="F:gamma-tubulin binding"/>
    <property type="evidence" value="ECO:0007669"/>
    <property type="project" value="InterPro"/>
</dbReference>
<evidence type="ECO:0000313" key="2">
    <source>
        <dbReference type="EMBL" id="PRQ25595.1"/>
    </source>
</evidence>
<evidence type="ECO:0000313" key="3">
    <source>
        <dbReference type="Proteomes" id="UP000238479"/>
    </source>
</evidence>
<proteinExistence type="predicted"/>
<gene>
    <name evidence="2" type="ORF">RchiOBHm_Chr6g0285361</name>
</gene>
<keyword evidence="3" id="KW-1185">Reference proteome</keyword>
<dbReference type="Proteomes" id="UP000238479">
    <property type="component" value="Chromosome 6"/>
</dbReference>
<dbReference type="Pfam" id="PF04130">
    <property type="entry name" value="GCP_C_terminal"/>
    <property type="match status" value="1"/>
</dbReference>
<name>A0A2P6PUJ5_ROSCH</name>
<dbReference type="EMBL" id="PDCK01000044">
    <property type="protein sequence ID" value="PRQ25595.1"/>
    <property type="molecule type" value="Genomic_DNA"/>
</dbReference>
<feature type="domain" description="Gamma tubulin complex component C-terminal" evidence="1">
    <location>
        <begin position="9"/>
        <end position="58"/>
    </location>
</feature>
<sequence length="66" mass="7885">MKDLFHLISWNNHSKQHVKDVSHFDAIVKMRHQVNHFVSTLQQYGESQLSHVSWCRFLYSSTRSNI</sequence>
<evidence type="ECO:0000259" key="1">
    <source>
        <dbReference type="Pfam" id="PF04130"/>
    </source>
</evidence>
<comment type="caution">
    <text evidence="2">The sequence shown here is derived from an EMBL/GenBank/DDBJ whole genome shotgun (WGS) entry which is preliminary data.</text>
</comment>